<keyword evidence="1" id="KW-1133">Transmembrane helix</keyword>
<keyword evidence="1" id="KW-0812">Transmembrane</keyword>
<name>A0A8U0HPR2_9EURY</name>
<gene>
    <name evidence="2" type="ORF">M0R89_09840</name>
</gene>
<dbReference type="GeneID" id="72185501"/>
<dbReference type="EMBL" id="CP096659">
    <property type="protein sequence ID" value="UPV72851.1"/>
    <property type="molecule type" value="Genomic_DNA"/>
</dbReference>
<dbReference type="KEGG" id="halx:M0R89_09840"/>
<protein>
    <submittedName>
        <fullName evidence="2">Uncharacterized protein</fullName>
    </submittedName>
</protein>
<dbReference type="RefSeq" id="WP_248648910.1">
    <property type="nucleotide sequence ID" value="NZ_CP096659.1"/>
</dbReference>
<evidence type="ECO:0000313" key="2">
    <source>
        <dbReference type="EMBL" id="UPV72851.1"/>
    </source>
</evidence>
<dbReference type="AlphaFoldDB" id="A0A8U0HPR2"/>
<dbReference type="Proteomes" id="UP000830729">
    <property type="component" value="Chromosome"/>
</dbReference>
<sequence>MGTFEEIAVLDLKFRAVIVAAVMTFVGVSMPILVVFRSELGLVFGAIAAVVAGYLTAKRVS</sequence>
<reference evidence="2 3" key="1">
    <citation type="submission" date="2022-04" db="EMBL/GenBank/DDBJ databases">
        <title>Diverse halophilic archaea isolated from saline environments.</title>
        <authorList>
            <person name="Cui H.-L."/>
        </authorList>
    </citation>
    <scope>NUCLEOTIDE SEQUENCE [LARGE SCALE GENOMIC DNA]</scope>
    <source>
        <strain evidence="2 3">XZYJT49</strain>
    </source>
</reference>
<keyword evidence="3" id="KW-1185">Reference proteome</keyword>
<evidence type="ECO:0000256" key="1">
    <source>
        <dbReference type="SAM" id="Phobius"/>
    </source>
</evidence>
<organism evidence="2 3">
    <name type="scientific">Halorussus limi</name>
    <dbReference type="NCBI Taxonomy" id="2938695"/>
    <lineage>
        <taxon>Archaea</taxon>
        <taxon>Methanobacteriati</taxon>
        <taxon>Methanobacteriota</taxon>
        <taxon>Stenosarchaea group</taxon>
        <taxon>Halobacteria</taxon>
        <taxon>Halobacteriales</taxon>
        <taxon>Haladaptataceae</taxon>
        <taxon>Halorussus</taxon>
    </lineage>
</organism>
<accession>A0A8U0HPR2</accession>
<feature type="transmembrane region" description="Helical" evidence="1">
    <location>
        <begin position="40"/>
        <end position="57"/>
    </location>
</feature>
<evidence type="ECO:0000313" key="3">
    <source>
        <dbReference type="Proteomes" id="UP000830729"/>
    </source>
</evidence>
<feature type="transmembrane region" description="Helical" evidence="1">
    <location>
        <begin position="12"/>
        <end position="34"/>
    </location>
</feature>
<proteinExistence type="predicted"/>
<keyword evidence="1" id="KW-0472">Membrane</keyword>